<dbReference type="Proteomes" id="UP000590811">
    <property type="component" value="Unassembled WGS sequence"/>
</dbReference>
<evidence type="ECO:0000313" key="3">
    <source>
        <dbReference type="EMBL" id="RKT77148.1"/>
    </source>
</evidence>
<evidence type="ECO:0000313" key="4">
    <source>
        <dbReference type="Proteomes" id="UP000278440"/>
    </source>
</evidence>
<gene>
    <name evidence="3" type="ORF">DFJ68_0564</name>
    <name evidence="2" type="ORF">FHW14_002270</name>
</gene>
<reference evidence="3 4" key="1">
    <citation type="submission" date="2018-10" db="EMBL/GenBank/DDBJ databases">
        <title>Sequencing the genomes of 1000 actinobacteria strains.</title>
        <authorList>
            <person name="Klenk H.-P."/>
        </authorList>
    </citation>
    <scope>NUCLEOTIDE SEQUENCE [LARGE SCALE GENOMIC DNA]</scope>
    <source>
        <strain evidence="3 4">DSM 44267</strain>
    </source>
</reference>
<keyword evidence="1" id="KW-0472">Membrane</keyword>
<dbReference type="EMBL" id="RBXT01000001">
    <property type="protein sequence ID" value="RKT77148.1"/>
    <property type="molecule type" value="Genomic_DNA"/>
</dbReference>
<proteinExistence type="predicted"/>
<feature type="transmembrane region" description="Helical" evidence="1">
    <location>
        <begin position="31"/>
        <end position="54"/>
    </location>
</feature>
<dbReference type="OrthoDB" id="3828660at2"/>
<dbReference type="AlphaFoldDB" id="A0A495XZI6"/>
<protein>
    <recommendedName>
        <fullName evidence="6">Integral membrane protein</fullName>
    </recommendedName>
</protein>
<keyword evidence="1" id="KW-0812">Transmembrane</keyword>
<keyword evidence="4" id="KW-1185">Reference proteome</keyword>
<evidence type="ECO:0000313" key="5">
    <source>
        <dbReference type="Proteomes" id="UP000590811"/>
    </source>
</evidence>
<dbReference type="EMBL" id="JACHVT010000004">
    <property type="protein sequence ID" value="MBB2987105.1"/>
    <property type="molecule type" value="Genomic_DNA"/>
</dbReference>
<feature type="transmembrane region" description="Helical" evidence="1">
    <location>
        <begin position="66"/>
        <end position="87"/>
    </location>
</feature>
<evidence type="ECO:0000313" key="2">
    <source>
        <dbReference type="EMBL" id="MBB2987105.1"/>
    </source>
</evidence>
<reference evidence="2 5" key="2">
    <citation type="submission" date="2020-08" db="EMBL/GenBank/DDBJ databases">
        <title>Genomic Encyclopedia of Type Strains, Phase IV (KMG-V): Genome sequencing to study the core and pangenomes of soil and plant-associated prokaryotes.</title>
        <authorList>
            <person name="Whitman W."/>
        </authorList>
    </citation>
    <scope>NUCLEOTIDE SEQUENCE [LARGE SCALE GENOMIC DNA]</scope>
    <source>
        <strain evidence="2 5">B3ACCR2</strain>
    </source>
</reference>
<organism evidence="3 4">
    <name type="scientific">Terracoccus luteus</name>
    <dbReference type="NCBI Taxonomy" id="53356"/>
    <lineage>
        <taxon>Bacteria</taxon>
        <taxon>Bacillati</taxon>
        <taxon>Actinomycetota</taxon>
        <taxon>Actinomycetes</taxon>
        <taxon>Micrococcales</taxon>
        <taxon>Intrasporangiaceae</taxon>
        <taxon>Terracoccus</taxon>
    </lineage>
</organism>
<dbReference type="RefSeq" id="WP_121035024.1">
    <property type="nucleotide sequence ID" value="NZ_JACHVT010000004.1"/>
</dbReference>
<keyword evidence="1" id="KW-1133">Transmembrane helix</keyword>
<name>A0A495XZI6_9MICO</name>
<comment type="caution">
    <text evidence="3">The sequence shown here is derived from an EMBL/GenBank/DDBJ whole genome shotgun (WGS) entry which is preliminary data.</text>
</comment>
<sequence length="120" mass="12718">MLQPLTVGLLVACAALALASAHHLVRRLLIDNLLIIIALVVELGLLVQLVLGLGRSGAIADGGERATFIAYLFTVLVVPPAAVFIAIKERGRWAMGIMVSGALVVMILVGRLQQVWSLNV</sequence>
<evidence type="ECO:0000256" key="1">
    <source>
        <dbReference type="SAM" id="Phobius"/>
    </source>
</evidence>
<accession>A0A495XZI6</accession>
<feature type="transmembrane region" description="Helical" evidence="1">
    <location>
        <begin position="93"/>
        <end position="112"/>
    </location>
</feature>
<evidence type="ECO:0008006" key="6">
    <source>
        <dbReference type="Google" id="ProtNLM"/>
    </source>
</evidence>
<dbReference type="Proteomes" id="UP000278440">
    <property type="component" value="Unassembled WGS sequence"/>
</dbReference>